<dbReference type="InterPro" id="IPR036291">
    <property type="entry name" value="NAD(P)-bd_dom_sf"/>
</dbReference>
<dbReference type="InterPro" id="IPR020904">
    <property type="entry name" value="Sc_DH/Rdtase_CS"/>
</dbReference>
<dbReference type="Pfam" id="PF00106">
    <property type="entry name" value="adh_short"/>
    <property type="match status" value="1"/>
</dbReference>
<dbReference type="RefSeq" id="XP_046122100.1">
    <property type="nucleotide sequence ID" value="XM_046261928.1"/>
</dbReference>
<organism evidence="6 7">
    <name type="scientific">Emericellopsis atlantica</name>
    <dbReference type="NCBI Taxonomy" id="2614577"/>
    <lineage>
        <taxon>Eukaryota</taxon>
        <taxon>Fungi</taxon>
        <taxon>Dikarya</taxon>
        <taxon>Ascomycota</taxon>
        <taxon>Pezizomycotina</taxon>
        <taxon>Sordariomycetes</taxon>
        <taxon>Hypocreomycetidae</taxon>
        <taxon>Hypocreales</taxon>
        <taxon>Bionectriaceae</taxon>
        <taxon>Emericellopsis</taxon>
    </lineage>
</organism>
<dbReference type="Proteomes" id="UP000887229">
    <property type="component" value="Unassembled WGS sequence"/>
</dbReference>
<keyword evidence="2" id="KW-0521">NADP</keyword>
<dbReference type="OrthoDB" id="298012at2759"/>
<dbReference type="PROSITE" id="PS00065">
    <property type="entry name" value="D_2_HYDROXYACID_DH_1"/>
    <property type="match status" value="1"/>
</dbReference>
<keyword evidence="7" id="KW-1185">Reference proteome</keyword>
<dbReference type="GeneID" id="70292831"/>
<keyword evidence="3" id="KW-0560">Oxidoreductase</keyword>
<dbReference type="InterPro" id="IPR029752">
    <property type="entry name" value="D-isomer_DH_CS1"/>
</dbReference>
<evidence type="ECO:0000313" key="6">
    <source>
        <dbReference type="EMBL" id="KAG9258176.1"/>
    </source>
</evidence>
<dbReference type="Pfam" id="PF02826">
    <property type="entry name" value="2-Hacid_dh_C"/>
    <property type="match status" value="1"/>
</dbReference>
<dbReference type="Gene3D" id="3.40.50.720">
    <property type="entry name" value="NAD(P)-binding Rossmann-like Domain"/>
    <property type="match status" value="3"/>
</dbReference>
<feature type="domain" description="D-isomer specific 2-hydroxyacid dehydrogenase NAD-binding" evidence="5">
    <location>
        <begin position="451"/>
        <end position="647"/>
    </location>
</feature>
<dbReference type="AlphaFoldDB" id="A0A9P7ZU66"/>
<dbReference type="CDD" id="cd12169">
    <property type="entry name" value="PGDH_like_1"/>
    <property type="match status" value="1"/>
</dbReference>
<protein>
    <recommendedName>
        <fullName evidence="5">D-isomer specific 2-hydroxyacid dehydrogenase NAD-binding domain-containing protein</fullName>
    </recommendedName>
</protein>
<name>A0A9P7ZU66_9HYPO</name>
<reference evidence="6" key="1">
    <citation type="journal article" date="2021" name="IMA Fungus">
        <title>Genomic characterization of three marine fungi, including Emericellopsis atlantica sp. nov. with signatures of a generalist lifestyle and marine biomass degradation.</title>
        <authorList>
            <person name="Hagestad O.C."/>
            <person name="Hou L."/>
            <person name="Andersen J.H."/>
            <person name="Hansen E.H."/>
            <person name="Altermark B."/>
            <person name="Li C."/>
            <person name="Kuhnert E."/>
            <person name="Cox R.J."/>
            <person name="Crous P.W."/>
            <person name="Spatafora J.W."/>
            <person name="Lail K."/>
            <person name="Amirebrahimi M."/>
            <person name="Lipzen A."/>
            <person name="Pangilinan J."/>
            <person name="Andreopoulos W."/>
            <person name="Hayes R.D."/>
            <person name="Ng V."/>
            <person name="Grigoriev I.V."/>
            <person name="Jackson S.A."/>
            <person name="Sutton T.D.S."/>
            <person name="Dobson A.D.W."/>
            <person name="Rama T."/>
        </authorList>
    </citation>
    <scope>NUCLEOTIDE SEQUENCE</scope>
    <source>
        <strain evidence="6">TS7</strain>
    </source>
</reference>
<dbReference type="SUPFAM" id="SSF51735">
    <property type="entry name" value="NAD(P)-binding Rossmann-fold domains"/>
    <property type="match status" value="2"/>
</dbReference>
<dbReference type="PANTHER" id="PTHR42789">
    <property type="entry name" value="D-ISOMER SPECIFIC 2-HYDROXYACID DEHYDROGENASE FAMILY PROTEIN (AFU_ORTHOLOGUE AFUA_6G10090)"/>
    <property type="match status" value="1"/>
</dbReference>
<dbReference type="InterPro" id="IPR050857">
    <property type="entry name" value="D-2-hydroxyacid_DH"/>
</dbReference>
<gene>
    <name evidence="6" type="ORF">F5Z01DRAFT_633178</name>
</gene>
<dbReference type="PRINTS" id="PR00081">
    <property type="entry name" value="GDHRDH"/>
</dbReference>
<dbReference type="InterPro" id="IPR002347">
    <property type="entry name" value="SDR_fam"/>
</dbReference>
<dbReference type="InterPro" id="IPR006140">
    <property type="entry name" value="D-isomer_DH_NAD-bd"/>
</dbReference>
<evidence type="ECO:0000313" key="7">
    <source>
        <dbReference type="Proteomes" id="UP000887229"/>
    </source>
</evidence>
<evidence type="ECO:0000256" key="4">
    <source>
        <dbReference type="ARBA" id="ARBA00023027"/>
    </source>
</evidence>
<dbReference type="PANTHER" id="PTHR42789:SF1">
    <property type="entry name" value="D-ISOMER SPECIFIC 2-HYDROXYACID DEHYDROGENASE FAMILY PROTEIN (AFU_ORTHOLOGUE AFUA_6G10090)"/>
    <property type="match status" value="1"/>
</dbReference>
<dbReference type="InterPro" id="IPR029753">
    <property type="entry name" value="D-isomer_DH_CS"/>
</dbReference>
<evidence type="ECO:0000256" key="2">
    <source>
        <dbReference type="ARBA" id="ARBA00022857"/>
    </source>
</evidence>
<dbReference type="SUPFAM" id="SSF52283">
    <property type="entry name" value="Formate/glycerate dehydrogenase catalytic domain-like"/>
    <property type="match status" value="1"/>
</dbReference>
<proteinExistence type="inferred from homology"/>
<evidence type="ECO:0000259" key="5">
    <source>
        <dbReference type="Pfam" id="PF02826"/>
    </source>
</evidence>
<dbReference type="GO" id="GO:0051287">
    <property type="term" value="F:NAD binding"/>
    <property type="evidence" value="ECO:0007669"/>
    <property type="project" value="InterPro"/>
</dbReference>
<keyword evidence="4" id="KW-0520">NAD</keyword>
<dbReference type="PROSITE" id="PS00061">
    <property type="entry name" value="ADH_SHORT"/>
    <property type="match status" value="1"/>
</dbReference>
<dbReference type="PROSITE" id="PS00671">
    <property type="entry name" value="D_2_HYDROXYACID_DH_3"/>
    <property type="match status" value="1"/>
</dbReference>
<dbReference type="EMBL" id="MU251244">
    <property type="protein sequence ID" value="KAG9258176.1"/>
    <property type="molecule type" value="Genomic_DNA"/>
</dbReference>
<dbReference type="GO" id="GO:0016491">
    <property type="term" value="F:oxidoreductase activity"/>
    <property type="evidence" value="ECO:0007669"/>
    <property type="project" value="UniProtKB-KW"/>
</dbReference>
<comment type="similarity">
    <text evidence="1">Belongs to the D-isomer specific 2-hydroxyacid dehydrogenase family.</text>
</comment>
<comment type="caution">
    <text evidence="6">The sequence shown here is derived from an EMBL/GenBank/DDBJ whole genome shotgun (WGS) entry which is preliminary data.</text>
</comment>
<sequence length="679" mass="73990">MKISGRTFIISGGASGLGKACVEEILSHGGNVAILDMNEEDGQELVKELGPSSRFFTCNVLETESVSAAVSGTVAWARETGKLIGGVIPAAGVSTPATMLDRDNQPFSLDDFEFVINVNLRGTIDLVRQTLPHIASQPASEPDGERGVVIMVASSAAFDGQKGQVSYSASKGAVASMTLPMARDLSRHGIRVVTIAPSLFESRMTSMMSGKVRKSLESAMEFPRRSGRPEEFASLVKQAIENIMLNGVVVRLDGAMRMPSKIRTSEPCKSLLPHTRCTRTLFGYKLTRRLPVVHMHLASYLFIVYLKQKAWCISHYQKMARYQVAVLDDYQGAAVSKFSSLDVSQFQVTHLRDTLPAYSHPDTPQHAKDELVKRLQHYNIISTMRERTPFPEDLVRQLPNLRLLLTTGERNAALHLPSFQSMSIPVAGTSNTRNALGTRGASTDSTTQHCVTMILALARNIAADDANVKAGGWQTDFAIGLAGKTLGVVGLGRLGLSVARIMHLAFGMKILAWSTNLTQEAADEKAKGCGLPVQDEGGNKTFQVVSKTDLFKNSDVVTLQLVLSDRSRGIITKSDLELMHAKALFVNTSRGPLVVESDILDVLQAGKIAGAALDVFDVEPLPKNSPWRTQDWGSGGRSRVLLTPHMGYVQEDSLGRWYEQQVANIKRWVKGESLECLLA</sequence>
<evidence type="ECO:0000256" key="3">
    <source>
        <dbReference type="ARBA" id="ARBA00023002"/>
    </source>
</evidence>
<accession>A0A9P7ZU66</accession>
<evidence type="ECO:0000256" key="1">
    <source>
        <dbReference type="ARBA" id="ARBA00005854"/>
    </source>
</evidence>